<proteinExistence type="predicted"/>
<accession>A0A1I5NV08</accession>
<evidence type="ECO:0000313" key="1">
    <source>
        <dbReference type="EMBL" id="SFP25638.1"/>
    </source>
</evidence>
<evidence type="ECO:0000313" key="2">
    <source>
        <dbReference type="Proteomes" id="UP000183769"/>
    </source>
</evidence>
<dbReference type="Proteomes" id="UP000183769">
    <property type="component" value="Unassembled WGS sequence"/>
</dbReference>
<dbReference type="AlphaFoldDB" id="A0A1I5NV08"/>
<dbReference type="EMBL" id="FOXI01000002">
    <property type="protein sequence ID" value="SFP25638.1"/>
    <property type="molecule type" value="Genomic_DNA"/>
</dbReference>
<keyword evidence="2" id="KW-1185">Reference proteome</keyword>
<reference evidence="2" key="1">
    <citation type="submission" date="2016-10" db="EMBL/GenBank/DDBJ databases">
        <authorList>
            <person name="Varghese N."/>
            <person name="Submissions S."/>
        </authorList>
    </citation>
    <scope>NUCLEOTIDE SEQUENCE [LARGE SCALE GENOMIC DNA]</scope>
    <source>
        <strain evidence="2">CGMCC 1.10329</strain>
    </source>
</reference>
<protein>
    <submittedName>
        <fullName evidence="1">Uncharacterized protein</fullName>
    </submittedName>
</protein>
<organism evidence="1 2">
    <name type="scientific">Halolamina pelagica</name>
    <dbReference type="NCBI Taxonomy" id="699431"/>
    <lineage>
        <taxon>Archaea</taxon>
        <taxon>Methanobacteriati</taxon>
        <taxon>Methanobacteriota</taxon>
        <taxon>Stenosarchaea group</taxon>
        <taxon>Halobacteria</taxon>
        <taxon>Halobacteriales</taxon>
        <taxon>Haloferacaceae</taxon>
    </lineage>
</organism>
<name>A0A1I5NV08_9EURY</name>
<sequence length="57" mass="6222">MPITIQDPHRTAEIDSLELVVEVETQSLLTVCGMSNRIWSPPTSVIVLVVPSLCFGV</sequence>
<gene>
    <name evidence="1" type="ORF">SAMN05216277_102209</name>
</gene>